<dbReference type="Gene3D" id="3.40.50.150">
    <property type="entry name" value="Vaccinia Virus protein VP39"/>
    <property type="match status" value="1"/>
</dbReference>
<dbReference type="OrthoDB" id="9789123at2"/>
<dbReference type="Proteomes" id="UP000223749">
    <property type="component" value="Chromosome"/>
</dbReference>
<dbReference type="GO" id="GO:0032259">
    <property type="term" value="P:methylation"/>
    <property type="evidence" value="ECO:0007669"/>
    <property type="project" value="UniProtKB-KW"/>
</dbReference>
<dbReference type="Pfam" id="PF13649">
    <property type="entry name" value="Methyltransf_25"/>
    <property type="match status" value="1"/>
</dbReference>
<dbReference type="RefSeq" id="WP_099438224.1">
    <property type="nucleotide sequence ID" value="NZ_CP024091.1"/>
</dbReference>
<dbReference type="SUPFAM" id="SSF53335">
    <property type="entry name" value="S-adenosyl-L-methionine-dependent methyltransferases"/>
    <property type="match status" value="1"/>
</dbReference>
<evidence type="ECO:0000256" key="2">
    <source>
        <dbReference type="ARBA" id="ARBA00022679"/>
    </source>
</evidence>
<evidence type="ECO:0000313" key="5">
    <source>
        <dbReference type="Proteomes" id="UP000223749"/>
    </source>
</evidence>
<protein>
    <submittedName>
        <fullName evidence="4">SAM-dependent methyltransferase</fullName>
    </submittedName>
</protein>
<keyword evidence="2 4" id="KW-0808">Transferase</keyword>
<dbReference type="EMBL" id="CP024091">
    <property type="protein sequence ID" value="ATP56282.1"/>
    <property type="molecule type" value="Genomic_DNA"/>
</dbReference>
<evidence type="ECO:0000259" key="3">
    <source>
        <dbReference type="Pfam" id="PF13649"/>
    </source>
</evidence>
<keyword evidence="1 4" id="KW-0489">Methyltransferase</keyword>
<dbReference type="CDD" id="cd02440">
    <property type="entry name" value="AdoMet_MTases"/>
    <property type="match status" value="1"/>
</dbReference>
<evidence type="ECO:0000313" key="4">
    <source>
        <dbReference type="EMBL" id="ATP56282.1"/>
    </source>
</evidence>
<gene>
    <name evidence="4" type="ORF">CPT03_07250</name>
</gene>
<reference evidence="4 5" key="1">
    <citation type="submission" date="2017-10" db="EMBL/GenBank/DDBJ databases">
        <title>Whole genome of Pedobacter ginsengisoli T01R-27 isolated from tomato rhizosphere.</title>
        <authorList>
            <person name="Weon H.-Y."/>
            <person name="Lee S.A."/>
            <person name="Sang M.K."/>
            <person name="Song J."/>
        </authorList>
    </citation>
    <scope>NUCLEOTIDE SEQUENCE [LARGE SCALE GENOMIC DNA]</scope>
    <source>
        <strain evidence="4 5">T01R-27</strain>
    </source>
</reference>
<sequence length="215" mass="24176">MKILKPADAFDKSAKIYQDKFMDVSQFANTFDFFCSNITANNANILDIACGPGNITKYLLDRKPDYKILGIDLSPKMLELAQANNPAAKFQLMDCRKIGSIKQKFDGIICGFCLPYLTPEEAIKLIASVSELLKPGGMFYLSTMAEDDHNKSRFQTSSTGDRVYVHYHQEVFLTKALEENKFEIVNLSRFSSPDKDGLIITDLVLIGKLNLRILV</sequence>
<name>A0A2D1U3V4_9SPHI</name>
<dbReference type="InterPro" id="IPR029063">
    <property type="entry name" value="SAM-dependent_MTases_sf"/>
</dbReference>
<accession>A0A2D1U3V4</accession>
<dbReference type="PANTHER" id="PTHR43861">
    <property type="entry name" value="TRANS-ACONITATE 2-METHYLTRANSFERASE-RELATED"/>
    <property type="match status" value="1"/>
</dbReference>
<dbReference type="AlphaFoldDB" id="A0A2D1U3V4"/>
<proteinExistence type="predicted"/>
<feature type="domain" description="Methyltransferase" evidence="3">
    <location>
        <begin position="45"/>
        <end position="137"/>
    </location>
</feature>
<evidence type="ECO:0000256" key="1">
    <source>
        <dbReference type="ARBA" id="ARBA00022603"/>
    </source>
</evidence>
<organism evidence="4 5">
    <name type="scientific">Pedobacter ginsengisoli</name>
    <dbReference type="NCBI Taxonomy" id="363852"/>
    <lineage>
        <taxon>Bacteria</taxon>
        <taxon>Pseudomonadati</taxon>
        <taxon>Bacteroidota</taxon>
        <taxon>Sphingobacteriia</taxon>
        <taxon>Sphingobacteriales</taxon>
        <taxon>Sphingobacteriaceae</taxon>
        <taxon>Pedobacter</taxon>
    </lineage>
</organism>
<dbReference type="InterPro" id="IPR041698">
    <property type="entry name" value="Methyltransf_25"/>
</dbReference>
<dbReference type="KEGG" id="pgs:CPT03_07250"/>
<keyword evidence="5" id="KW-1185">Reference proteome</keyword>
<dbReference type="PANTHER" id="PTHR43861:SF1">
    <property type="entry name" value="TRANS-ACONITATE 2-METHYLTRANSFERASE"/>
    <property type="match status" value="1"/>
</dbReference>
<dbReference type="GO" id="GO:0008168">
    <property type="term" value="F:methyltransferase activity"/>
    <property type="evidence" value="ECO:0007669"/>
    <property type="project" value="UniProtKB-KW"/>
</dbReference>